<dbReference type="EMBL" id="CAJNNW010026749">
    <property type="protein sequence ID" value="CAE8687466.1"/>
    <property type="molecule type" value="Genomic_DNA"/>
</dbReference>
<proteinExistence type="predicted"/>
<dbReference type="SUPFAM" id="SSF53335">
    <property type="entry name" value="S-adenosyl-L-methionine-dependent methyltransferases"/>
    <property type="match status" value="1"/>
</dbReference>
<name>A0A813JYT8_POLGL</name>
<evidence type="ECO:0000313" key="3">
    <source>
        <dbReference type="Proteomes" id="UP000626109"/>
    </source>
</evidence>
<evidence type="ECO:0000256" key="1">
    <source>
        <dbReference type="SAM" id="MobiDB-lite"/>
    </source>
</evidence>
<sequence>MRCNGKVVANAVIAASARGRSSTPIPATPAAYSVGSAACKRPPVLQEHIFAHVPMNAADPIVAQYTNRTVPFAMMRYMLLRPARNLDGTTWVPRALKCRLIQMKLYSDHFYKVPRALSSDSLSYATDLTDKSARKSCIWLSKARGHGQEFLGTSEKRNHLRLRNWTGDESTLWQWALSCLRLSEVGDLYVDDGQSHDFKHAPYTFWKGAFIYDEMEFDGKVLESKFKSQLPEHILPGQALHVVGAAKGLPAARADPRACCHTKVPKRYLRVERVTFVGMIYLRSALPKMAFPIHGYMHSCTNTLHTLLEQEVRAARLVCCPEVFGSCAEFKVCVAHAQGLLVSLLAMLWLFGHRVFAAGAGAVDDWQRALPLIQGFVGLIMARLDLVVSAVAKSDVAGAIAYFYSWPTTLQCSRQLAEIELSSRYLRPAGQPVKAWAPEVNLGWKRPGPLAKVPPHPMDAVLCPGDPGCTHMCGCHHYGQHSIKHREASTCRWLAIESGQFHAGDHMARASKTHSSQNVAADYSLEGILFPDGLDIEPRLTINQALQVLSWSSQEEESPKTRSQGSSPDTLWSAMRHATGLSDQELGHFAEELRSLPAASQRSVWERSVHCERNTCAAEATSRLIAALAENERLPARGFEPFPGDPLYDHWNAMDKQEFHSWVNGKGSESEDVQSLLPEGQPLAIGRIQAAEFTWRAKDRILEIIGTYVKHYGALGRCIEWDSPFYIIKAFSWLCARNDVLKYANPRVDLEVRMDVFPKGTRILSLDVLDPPEWMPSDYGLVLCYFVLEHVPDPHKAMKGIAKLLAPGGFLLLGAPFVDGVHGCPDDFFRYTPHGLRKVVEGGGLEVVLAFSPGMAAIAAGDLLGLKSSYFDSKDLFRESDSHPSNVFILARKALRPGMRPPSSRINSTA</sequence>
<dbReference type="Gene3D" id="3.40.50.150">
    <property type="entry name" value="Vaccinia Virus protein VP39"/>
    <property type="match status" value="1"/>
</dbReference>
<feature type="region of interest" description="Disordered" evidence="1">
    <location>
        <begin position="551"/>
        <end position="571"/>
    </location>
</feature>
<organism evidence="2 3">
    <name type="scientific">Polarella glacialis</name>
    <name type="common">Dinoflagellate</name>
    <dbReference type="NCBI Taxonomy" id="89957"/>
    <lineage>
        <taxon>Eukaryota</taxon>
        <taxon>Sar</taxon>
        <taxon>Alveolata</taxon>
        <taxon>Dinophyceae</taxon>
        <taxon>Suessiales</taxon>
        <taxon>Suessiaceae</taxon>
        <taxon>Polarella</taxon>
    </lineage>
</organism>
<gene>
    <name evidence="2" type="ORF">PGLA2088_LOCUS25477</name>
</gene>
<comment type="caution">
    <text evidence="2">The sequence shown here is derived from an EMBL/GenBank/DDBJ whole genome shotgun (WGS) entry which is preliminary data.</text>
</comment>
<reference evidence="2" key="1">
    <citation type="submission" date="2021-02" db="EMBL/GenBank/DDBJ databases">
        <authorList>
            <person name="Dougan E. K."/>
            <person name="Rhodes N."/>
            <person name="Thang M."/>
            <person name="Chan C."/>
        </authorList>
    </citation>
    <scope>NUCLEOTIDE SEQUENCE</scope>
</reference>
<dbReference type="AlphaFoldDB" id="A0A813JYT8"/>
<dbReference type="InterPro" id="IPR029063">
    <property type="entry name" value="SAM-dependent_MTases_sf"/>
</dbReference>
<protein>
    <submittedName>
        <fullName evidence="2">Uncharacterized protein</fullName>
    </submittedName>
</protein>
<accession>A0A813JYT8</accession>
<feature type="compositionally biased region" description="Polar residues" evidence="1">
    <location>
        <begin position="561"/>
        <end position="570"/>
    </location>
</feature>
<dbReference type="Proteomes" id="UP000626109">
    <property type="component" value="Unassembled WGS sequence"/>
</dbReference>
<evidence type="ECO:0000313" key="2">
    <source>
        <dbReference type="EMBL" id="CAE8687466.1"/>
    </source>
</evidence>
<dbReference type="Pfam" id="PF13489">
    <property type="entry name" value="Methyltransf_23"/>
    <property type="match status" value="1"/>
</dbReference>